<evidence type="ECO:0008006" key="3">
    <source>
        <dbReference type="Google" id="ProtNLM"/>
    </source>
</evidence>
<protein>
    <recommendedName>
        <fullName evidence="3">Peptidase C39-like domain-containing protein</fullName>
    </recommendedName>
</protein>
<evidence type="ECO:0000313" key="2">
    <source>
        <dbReference type="Proteomes" id="UP000230906"/>
    </source>
</evidence>
<evidence type="ECO:0000313" key="1">
    <source>
        <dbReference type="EMBL" id="PIR45660.1"/>
    </source>
</evidence>
<reference evidence="1 2" key="1">
    <citation type="submission" date="2017-09" db="EMBL/GenBank/DDBJ databases">
        <title>Depth-based differentiation of microbial function through sediment-hosted aquifers and enrichment of novel symbionts in the deep terrestrial subsurface.</title>
        <authorList>
            <person name="Probst A.J."/>
            <person name="Ladd B."/>
            <person name="Jarett J.K."/>
            <person name="Geller-Mcgrath D.E."/>
            <person name="Sieber C.M."/>
            <person name="Emerson J.B."/>
            <person name="Anantharaman K."/>
            <person name="Thomas B.C."/>
            <person name="Malmstrom R."/>
            <person name="Stieglmeier M."/>
            <person name="Klingl A."/>
            <person name="Woyke T."/>
            <person name="Ryan C.M."/>
            <person name="Banfield J.F."/>
        </authorList>
    </citation>
    <scope>NUCLEOTIDE SEQUENCE [LARGE SCALE GENOMIC DNA]</scope>
    <source>
        <strain evidence="1">CG10_big_fil_rev_8_21_14_0_10_50_13</strain>
    </source>
</reference>
<comment type="caution">
    <text evidence="1">The sequence shown here is derived from an EMBL/GenBank/DDBJ whole genome shotgun (WGS) entry which is preliminary data.</text>
</comment>
<accession>A0A2H0RGV3</accession>
<organism evidence="1 2">
    <name type="scientific">Candidatus Vogelbacteria bacterium CG10_big_fil_rev_8_21_14_0_10_50_13</name>
    <dbReference type="NCBI Taxonomy" id="1975044"/>
    <lineage>
        <taxon>Bacteria</taxon>
        <taxon>Candidatus Vogeliibacteriota</taxon>
    </lineage>
</organism>
<dbReference type="EMBL" id="PCYJ01000005">
    <property type="protein sequence ID" value="PIR45660.1"/>
    <property type="molecule type" value="Genomic_DNA"/>
</dbReference>
<gene>
    <name evidence="1" type="ORF">COV09_00260</name>
</gene>
<proteinExistence type="predicted"/>
<feature type="non-terminal residue" evidence="1">
    <location>
        <position position="1"/>
    </location>
</feature>
<dbReference type="Proteomes" id="UP000230906">
    <property type="component" value="Unassembled WGS sequence"/>
</dbReference>
<dbReference type="AlphaFoldDB" id="A0A2H0RGV3"/>
<sequence length="103" mass="11544">AGLAELARHFGFTNSYNLDLAKEDIETALGKLRAELEEGPVLVSVFTNYEPEHKEGHIVVLLSLTDNQAEVLDPAAKNHNDIHQIIPADKFITSWKKRLIVVR</sequence>
<name>A0A2H0RGV3_9BACT</name>
<dbReference type="Gene3D" id="3.90.70.10">
    <property type="entry name" value="Cysteine proteinases"/>
    <property type="match status" value="1"/>
</dbReference>